<reference evidence="1 2" key="1">
    <citation type="submission" date="2022-07" db="EMBL/GenBank/DDBJ databases">
        <title>High-quality bacteriophage genomes in the Japanese 4D cohort.</title>
        <authorList>
            <person name="Nishijima S."/>
        </authorList>
    </citation>
    <scope>NUCLEOTIDE SEQUENCE [LARGE SCALE GENOMIC DNA]</scope>
    <source>
        <strain evidence="1">2815_119144</strain>
    </source>
</reference>
<sequence>MHKLNDVPLERLVVEHYLFDLGQPVEKTAEILDMDEEKVRRIHQESSGFYPTVRKDR</sequence>
<dbReference type="Proteomes" id="UP001160019">
    <property type="component" value="Segment"/>
</dbReference>
<evidence type="ECO:0000313" key="2">
    <source>
        <dbReference type="Proteomes" id="UP001160019"/>
    </source>
</evidence>
<accession>A0ABY5TRU5</accession>
<evidence type="ECO:0000313" key="1">
    <source>
        <dbReference type="EMBL" id="UVX34648.1"/>
    </source>
</evidence>
<proteinExistence type="predicted"/>
<evidence type="ECO:0008006" key="3">
    <source>
        <dbReference type="Google" id="ProtNLM"/>
    </source>
</evidence>
<organism evidence="1 2">
    <name type="scientific">Bacteriophage sp</name>
    <dbReference type="NCBI Taxonomy" id="38018"/>
    <lineage>
        <taxon>Viruses</taxon>
    </lineage>
</organism>
<dbReference type="EMBL" id="OP072408">
    <property type="protein sequence ID" value="UVX34648.1"/>
    <property type="molecule type" value="Genomic_DNA"/>
</dbReference>
<name>A0ABY5TRU5_9VIRU</name>
<protein>
    <recommendedName>
        <fullName evidence="3">RNA polymerase sigma-70 region 4 domain-containing protein</fullName>
    </recommendedName>
</protein>
<keyword evidence="2" id="KW-1185">Reference proteome</keyword>